<gene>
    <name evidence="2" type="ORF">CPELLU_LOCUS5845</name>
</gene>
<dbReference type="Pfam" id="PF03184">
    <property type="entry name" value="DDE_1"/>
    <property type="match status" value="1"/>
</dbReference>
<keyword evidence="3" id="KW-1185">Reference proteome</keyword>
<dbReference type="GO" id="GO:0003676">
    <property type="term" value="F:nucleic acid binding"/>
    <property type="evidence" value="ECO:0007669"/>
    <property type="project" value="InterPro"/>
</dbReference>
<dbReference type="InterPro" id="IPR004875">
    <property type="entry name" value="DDE_SF_endonuclease_dom"/>
</dbReference>
<feature type="domain" description="DDE-1" evidence="1">
    <location>
        <begin position="123"/>
        <end position="239"/>
    </location>
</feature>
<dbReference type="EMBL" id="CAJVQA010003471">
    <property type="protein sequence ID" value="CAG8575454.1"/>
    <property type="molecule type" value="Genomic_DNA"/>
</dbReference>
<reference evidence="2" key="1">
    <citation type="submission" date="2021-06" db="EMBL/GenBank/DDBJ databases">
        <authorList>
            <person name="Kallberg Y."/>
            <person name="Tangrot J."/>
            <person name="Rosling A."/>
        </authorList>
    </citation>
    <scope>NUCLEOTIDE SEQUENCE</scope>
    <source>
        <strain evidence="2">FL966</strain>
    </source>
</reference>
<sequence length="274" mass="30767">MSYKHQKYKITRDTHIRAIKLALKTPASPKPPSIQAAASSFGIAEAILRHAMKKDCLPNHSSFMTVLSSYEEEQLVDYYKNIQWSWQAPKVQKVLAEKGICQVHKIVHGNSHDHISVAPTILAADDYILPLIIYKGIHAISGLLNGASSDMVIGFTNSGYMCEELFQMYIKHFISSISPCYSVLLMLNGHSSHINYMSINFCHENGILLYVLPSYTTHILQPSELSFAKLKTKYSKNCDQLHHIIGELVTKTTGIWSFNPNTISPHHLNPSLTT</sequence>
<dbReference type="AlphaFoldDB" id="A0A9N9G3X1"/>
<dbReference type="OrthoDB" id="3795915at2759"/>
<organism evidence="2 3">
    <name type="scientific">Cetraspora pellucida</name>
    <dbReference type="NCBI Taxonomy" id="1433469"/>
    <lineage>
        <taxon>Eukaryota</taxon>
        <taxon>Fungi</taxon>
        <taxon>Fungi incertae sedis</taxon>
        <taxon>Mucoromycota</taxon>
        <taxon>Glomeromycotina</taxon>
        <taxon>Glomeromycetes</taxon>
        <taxon>Diversisporales</taxon>
        <taxon>Gigasporaceae</taxon>
        <taxon>Cetraspora</taxon>
    </lineage>
</organism>
<dbReference type="Proteomes" id="UP000789759">
    <property type="component" value="Unassembled WGS sequence"/>
</dbReference>
<evidence type="ECO:0000313" key="2">
    <source>
        <dbReference type="EMBL" id="CAG8575454.1"/>
    </source>
</evidence>
<protein>
    <submittedName>
        <fullName evidence="2">16325_t:CDS:1</fullName>
    </submittedName>
</protein>
<feature type="non-terminal residue" evidence="2">
    <location>
        <position position="274"/>
    </location>
</feature>
<proteinExistence type="predicted"/>
<evidence type="ECO:0000313" key="3">
    <source>
        <dbReference type="Proteomes" id="UP000789759"/>
    </source>
</evidence>
<comment type="caution">
    <text evidence="2">The sequence shown here is derived from an EMBL/GenBank/DDBJ whole genome shotgun (WGS) entry which is preliminary data.</text>
</comment>
<evidence type="ECO:0000259" key="1">
    <source>
        <dbReference type="Pfam" id="PF03184"/>
    </source>
</evidence>
<accession>A0A9N9G3X1</accession>
<name>A0A9N9G3X1_9GLOM</name>